<dbReference type="Pfam" id="PF01709">
    <property type="entry name" value="Transcrip_reg"/>
    <property type="match status" value="1"/>
</dbReference>
<name>A0A0C2EYW9_9PEZI</name>
<comment type="similarity">
    <text evidence="2">Belongs to the TACO1 family.</text>
</comment>
<accession>A0A0C2EYW9</accession>
<dbReference type="InterPro" id="IPR029072">
    <property type="entry name" value="YebC-like"/>
</dbReference>
<gene>
    <name evidence="5" type="ORF">SPBR_01878</name>
</gene>
<dbReference type="InterPro" id="IPR017856">
    <property type="entry name" value="Integrase-like_N"/>
</dbReference>
<dbReference type="OrthoDB" id="2017544at2759"/>
<evidence type="ECO:0000259" key="4">
    <source>
        <dbReference type="Pfam" id="PF20772"/>
    </source>
</evidence>
<evidence type="ECO:0008006" key="7">
    <source>
        <dbReference type="Google" id="ProtNLM"/>
    </source>
</evidence>
<evidence type="ECO:0000313" key="6">
    <source>
        <dbReference type="Proteomes" id="UP000031575"/>
    </source>
</evidence>
<dbReference type="InterPro" id="IPR026564">
    <property type="entry name" value="Transcrip_reg_TACO1-like_dom3"/>
</dbReference>
<dbReference type="SUPFAM" id="SSF75625">
    <property type="entry name" value="YebC-like"/>
    <property type="match status" value="1"/>
</dbReference>
<dbReference type="InterPro" id="IPR002876">
    <property type="entry name" value="Transcrip_reg_TACO1-like"/>
</dbReference>
<feature type="domain" description="TACO1/YebC-like second and third" evidence="3">
    <location>
        <begin position="120"/>
        <end position="303"/>
    </location>
</feature>
<dbReference type="Pfam" id="PF20772">
    <property type="entry name" value="TACO1_YebC_N"/>
    <property type="match status" value="1"/>
</dbReference>
<evidence type="ECO:0000256" key="1">
    <source>
        <dbReference type="ARBA" id="ARBA00004173"/>
    </source>
</evidence>
<evidence type="ECO:0000259" key="3">
    <source>
        <dbReference type="Pfam" id="PF01709"/>
    </source>
</evidence>
<dbReference type="GO" id="GO:0005739">
    <property type="term" value="C:mitochondrion"/>
    <property type="evidence" value="ECO:0007669"/>
    <property type="project" value="UniProtKB-SubCell"/>
</dbReference>
<dbReference type="Proteomes" id="UP000031575">
    <property type="component" value="Unassembled WGS sequence"/>
</dbReference>
<reference evidence="5 6" key="1">
    <citation type="journal article" date="2014" name="BMC Genomics">
        <title>Comparative genomics of the major fungal agents of human and animal Sporotrichosis: Sporothrix schenckii and Sporothrix brasiliensis.</title>
        <authorList>
            <person name="Teixeira M.M."/>
            <person name="de Almeida L.G."/>
            <person name="Kubitschek-Barreira P."/>
            <person name="Alves F.L."/>
            <person name="Kioshima E.S."/>
            <person name="Abadio A.K."/>
            <person name="Fernandes L."/>
            <person name="Derengowski L.S."/>
            <person name="Ferreira K.S."/>
            <person name="Souza R.C."/>
            <person name="Ruiz J.C."/>
            <person name="de Andrade N.C."/>
            <person name="Paes H.C."/>
            <person name="Nicola A.M."/>
            <person name="Albuquerque P."/>
            <person name="Gerber A.L."/>
            <person name="Martins V.P."/>
            <person name="Peconick L.D."/>
            <person name="Neto A.V."/>
            <person name="Chaucanez C.B."/>
            <person name="Silva P.A."/>
            <person name="Cunha O.L."/>
            <person name="de Oliveira F.F."/>
            <person name="dos Santos T.C."/>
            <person name="Barros A.L."/>
            <person name="Soares M.A."/>
            <person name="de Oliveira L.M."/>
            <person name="Marini M.M."/>
            <person name="Villalobos-Duno H."/>
            <person name="Cunha M.M."/>
            <person name="de Hoog S."/>
            <person name="da Silveira J.F."/>
            <person name="Henrissat B."/>
            <person name="Nino-Vega G.A."/>
            <person name="Cisalpino P.S."/>
            <person name="Mora-Montes H.M."/>
            <person name="Almeida S.R."/>
            <person name="Stajich J.E."/>
            <person name="Lopes-Bezerra L.M."/>
            <person name="Vasconcelos A.T."/>
            <person name="Felipe M.S."/>
        </authorList>
    </citation>
    <scope>NUCLEOTIDE SEQUENCE [LARGE SCALE GENOMIC DNA]</scope>
    <source>
        <strain evidence="5 6">5110</strain>
    </source>
</reference>
<keyword evidence="6" id="KW-1185">Reference proteome</keyword>
<comment type="subcellular location">
    <subcellularLocation>
        <location evidence="1">Mitochondrion</location>
    </subcellularLocation>
</comment>
<proteinExistence type="inferred from homology"/>
<dbReference type="PANTHER" id="PTHR12532">
    <property type="entry name" value="TRANSLATIONAL ACTIVATOR OF CYTOCHROME C OXIDASE 1"/>
    <property type="match status" value="1"/>
</dbReference>
<dbReference type="HOGENOM" id="CLU_062974_1_2_1"/>
<sequence length="322" mass="34501">MPPISPSLASLRALPSPWTRYACAQCCRSFASSPAVASGHNRWSKIRHEKGAADIKKTQLRSNFTKTITLYSQMYGPDVNMNPQLASVVSSAKKSGVPKTVIEAAIARGQGKSADGGRLESATYEIMMPPSVALIVDLETESKARALQELNSVIRRKGGTMAPTKFFFTRQGRVVLGPAASATASASERESTGDDVAPVTVDDILEDAIEAGAEDVETNEDGNIVVWTAPLHTGPVVTAVEEGRFKVKNLAVLSADTVWSVNEETQAPLGDGTGNSAVENRKLLELVAAFRAYPDVKGIFSNVTQGQAPDDVWQQLVQDLDW</sequence>
<dbReference type="VEuPathDB" id="FungiDB:SPBR_01878"/>
<dbReference type="PANTHER" id="PTHR12532:SF0">
    <property type="entry name" value="TRANSLATIONAL ACTIVATOR OF CYTOCHROME C OXIDASE 1"/>
    <property type="match status" value="1"/>
</dbReference>
<protein>
    <recommendedName>
        <fullName evidence="7">DUF28 domain protein</fullName>
    </recommendedName>
</protein>
<comment type="caution">
    <text evidence="5">The sequence shown here is derived from an EMBL/GenBank/DDBJ whole genome shotgun (WGS) entry which is preliminary data.</text>
</comment>
<evidence type="ECO:0000313" key="5">
    <source>
        <dbReference type="EMBL" id="KIH91659.1"/>
    </source>
</evidence>
<feature type="domain" description="TACO1/YebC-like N-terminal" evidence="4">
    <location>
        <begin position="41"/>
        <end position="112"/>
    </location>
</feature>
<dbReference type="Gene3D" id="1.10.10.200">
    <property type="match status" value="1"/>
</dbReference>
<dbReference type="AlphaFoldDB" id="A0A0C2EYW9"/>
<dbReference type="EMBL" id="AWTV01000007">
    <property type="protein sequence ID" value="KIH91659.1"/>
    <property type="molecule type" value="Genomic_DNA"/>
</dbReference>
<dbReference type="GeneID" id="63675109"/>
<dbReference type="FunFam" id="1.10.10.200:FF:000002">
    <property type="entry name" value="Probable transcriptional regulatory protein CLM62_37755"/>
    <property type="match status" value="1"/>
</dbReference>
<dbReference type="InterPro" id="IPR048300">
    <property type="entry name" value="TACO1_YebC-like_2nd/3rd_dom"/>
</dbReference>
<dbReference type="RefSeq" id="XP_040619669.1">
    <property type="nucleotide sequence ID" value="XM_040760188.1"/>
</dbReference>
<dbReference type="InterPro" id="IPR049083">
    <property type="entry name" value="TACO1_YebC_N"/>
</dbReference>
<dbReference type="Gene3D" id="3.30.70.980">
    <property type="match status" value="2"/>
</dbReference>
<organism evidence="5 6">
    <name type="scientific">Sporothrix brasiliensis 5110</name>
    <dbReference type="NCBI Taxonomy" id="1398154"/>
    <lineage>
        <taxon>Eukaryota</taxon>
        <taxon>Fungi</taxon>
        <taxon>Dikarya</taxon>
        <taxon>Ascomycota</taxon>
        <taxon>Pezizomycotina</taxon>
        <taxon>Sordariomycetes</taxon>
        <taxon>Sordariomycetidae</taxon>
        <taxon>Ophiostomatales</taxon>
        <taxon>Ophiostomataceae</taxon>
        <taxon>Sporothrix</taxon>
    </lineage>
</organism>
<evidence type="ECO:0000256" key="2">
    <source>
        <dbReference type="ARBA" id="ARBA00008724"/>
    </source>
</evidence>